<accession>A0A8H3A672</accession>
<feature type="compositionally biased region" description="Polar residues" evidence="1">
    <location>
        <begin position="174"/>
        <end position="183"/>
    </location>
</feature>
<dbReference type="AlphaFoldDB" id="A0A8H3A672"/>
<organism evidence="2 3">
    <name type="scientific">Rhizoctonia solani</name>
    <dbReference type="NCBI Taxonomy" id="456999"/>
    <lineage>
        <taxon>Eukaryota</taxon>
        <taxon>Fungi</taxon>
        <taxon>Dikarya</taxon>
        <taxon>Basidiomycota</taxon>
        <taxon>Agaricomycotina</taxon>
        <taxon>Agaricomycetes</taxon>
        <taxon>Cantharellales</taxon>
        <taxon>Ceratobasidiaceae</taxon>
        <taxon>Rhizoctonia</taxon>
    </lineage>
</organism>
<evidence type="ECO:0000313" key="2">
    <source>
        <dbReference type="EMBL" id="CAE6386805.1"/>
    </source>
</evidence>
<feature type="compositionally biased region" description="Low complexity" evidence="1">
    <location>
        <begin position="315"/>
        <end position="330"/>
    </location>
</feature>
<dbReference type="EMBL" id="CAJMWS010000264">
    <property type="protein sequence ID" value="CAE6386805.1"/>
    <property type="molecule type" value="Genomic_DNA"/>
</dbReference>
<feature type="region of interest" description="Disordered" evidence="1">
    <location>
        <begin position="48"/>
        <end position="183"/>
    </location>
</feature>
<feature type="region of interest" description="Disordered" evidence="1">
    <location>
        <begin position="304"/>
        <end position="341"/>
    </location>
</feature>
<feature type="region of interest" description="Disordered" evidence="1">
    <location>
        <begin position="464"/>
        <end position="492"/>
    </location>
</feature>
<evidence type="ECO:0000313" key="3">
    <source>
        <dbReference type="Proteomes" id="UP000663846"/>
    </source>
</evidence>
<gene>
    <name evidence="2" type="ORF">RDB_LOCUS40171</name>
</gene>
<name>A0A8H3A672_9AGAM</name>
<evidence type="ECO:0000256" key="1">
    <source>
        <dbReference type="SAM" id="MobiDB-lite"/>
    </source>
</evidence>
<feature type="compositionally biased region" description="Basic and acidic residues" evidence="1">
    <location>
        <begin position="65"/>
        <end position="89"/>
    </location>
</feature>
<proteinExistence type="predicted"/>
<reference evidence="2" key="1">
    <citation type="submission" date="2021-01" db="EMBL/GenBank/DDBJ databases">
        <authorList>
            <person name="Kaushik A."/>
        </authorList>
    </citation>
    <scope>NUCLEOTIDE SEQUENCE</scope>
    <source>
        <strain evidence="2">AG1-1C</strain>
    </source>
</reference>
<feature type="compositionally biased region" description="Low complexity" evidence="1">
    <location>
        <begin position="479"/>
        <end position="492"/>
    </location>
</feature>
<dbReference type="Proteomes" id="UP000663846">
    <property type="component" value="Unassembled WGS sequence"/>
</dbReference>
<feature type="compositionally biased region" description="Basic and acidic residues" evidence="1">
    <location>
        <begin position="109"/>
        <end position="121"/>
    </location>
</feature>
<sequence>MQHNTAALTGSKLVLFSQLKDINWHICCNKQDCKKGTCCGAHGAKQPCNPVDGKGASSNRGGKSQSKDKSPVKDKLLVKDEPPVEDKLPEGNMEPLVANSQFTESPAADDDKQPAENKEQAIDAANSQDWDPKKIQGNAAESEGEDSKAGTSNNYIPPDECTSESNSSEHEDNLASQTYAKARKSSVTANVASSLIVKKASATVNKLGTTRPTSAALQKPSGFASAFPTLKAKKAPVGKSNTITSISTIKLTTPTLASSKSGTSKASSAITATATVPVLTTKPAAGKSGITNTTPAATALVAKSTAGKTTARPNASKSSAAQSTTTKVTSNGLNPLHPSGNLKIAHSLAPAPANSSTSTVVSTKVLTLSILLPLANLFIALDSRTSSSRTNVKAKEGKDGVEYQNQVKLRPLTFDQLLSRADLDSWTEGLSEELQELRAAAANQSWKRKAENSDSAIALTFKRKARPKMRSVPEPEELAPPAETTATLPTTTRKAKAELIDDAEACIGKSTQAVQTRR</sequence>
<comment type="caution">
    <text evidence="2">The sequence shown here is derived from an EMBL/GenBank/DDBJ whole genome shotgun (WGS) entry which is preliminary data.</text>
</comment>
<protein>
    <submittedName>
        <fullName evidence="2">Uncharacterized protein</fullName>
    </submittedName>
</protein>